<proteinExistence type="predicted"/>
<name>A0A2G9S8H4_AQUCT</name>
<organism evidence="3 4">
    <name type="scientific">Aquarana catesbeiana</name>
    <name type="common">American bullfrog</name>
    <name type="synonym">Rana catesbeiana</name>
    <dbReference type="NCBI Taxonomy" id="8400"/>
    <lineage>
        <taxon>Eukaryota</taxon>
        <taxon>Metazoa</taxon>
        <taxon>Chordata</taxon>
        <taxon>Craniata</taxon>
        <taxon>Vertebrata</taxon>
        <taxon>Euteleostomi</taxon>
        <taxon>Amphibia</taxon>
        <taxon>Batrachia</taxon>
        <taxon>Anura</taxon>
        <taxon>Neobatrachia</taxon>
        <taxon>Ranoidea</taxon>
        <taxon>Ranidae</taxon>
        <taxon>Aquarana</taxon>
    </lineage>
</organism>
<dbReference type="Proteomes" id="UP000228934">
    <property type="component" value="Unassembled WGS sequence"/>
</dbReference>
<accession>A0A2G9S8H4</accession>
<feature type="signal peptide" evidence="2">
    <location>
        <begin position="1"/>
        <end position="21"/>
    </location>
</feature>
<protein>
    <recommendedName>
        <fullName evidence="5">Secreted protein</fullName>
    </recommendedName>
</protein>
<feature type="chain" id="PRO_5013668263" description="Secreted protein" evidence="2">
    <location>
        <begin position="22"/>
        <end position="106"/>
    </location>
</feature>
<keyword evidence="2" id="KW-0732">Signal</keyword>
<dbReference type="OrthoDB" id="189220at2759"/>
<feature type="non-terminal residue" evidence="3">
    <location>
        <position position="106"/>
    </location>
</feature>
<gene>
    <name evidence="3" type="ORF">AB205_0124480</name>
</gene>
<sequence>MRAGFPSFMLCVCFFFHFIFIEKEDKTVLIHCILYDTKLKSPFLSGFPKSQIKRCHPVSCTPTNSIAIQNKLISHPRKHESKQTNEGKRKKKNNTFTEPNMKIQDK</sequence>
<evidence type="ECO:0000313" key="4">
    <source>
        <dbReference type="Proteomes" id="UP000228934"/>
    </source>
</evidence>
<dbReference type="AlphaFoldDB" id="A0A2G9S8H4"/>
<keyword evidence="4" id="KW-1185">Reference proteome</keyword>
<evidence type="ECO:0008006" key="5">
    <source>
        <dbReference type="Google" id="ProtNLM"/>
    </source>
</evidence>
<feature type="region of interest" description="Disordered" evidence="1">
    <location>
        <begin position="72"/>
        <end position="106"/>
    </location>
</feature>
<dbReference type="EMBL" id="KV926440">
    <property type="protein sequence ID" value="PIO36479.1"/>
    <property type="molecule type" value="Genomic_DNA"/>
</dbReference>
<reference evidence="4" key="1">
    <citation type="journal article" date="2017" name="Nat. Commun.">
        <title>The North American bullfrog draft genome provides insight into hormonal regulation of long noncoding RNA.</title>
        <authorList>
            <person name="Hammond S.A."/>
            <person name="Warren R.L."/>
            <person name="Vandervalk B.P."/>
            <person name="Kucuk E."/>
            <person name="Khan H."/>
            <person name="Gibb E.A."/>
            <person name="Pandoh P."/>
            <person name="Kirk H."/>
            <person name="Zhao Y."/>
            <person name="Jones M."/>
            <person name="Mungall A.J."/>
            <person name="Coope R."/>
            <person name="Pleasance S."/>
            <person name="Moore R.A."/>
            <person name="Holt R.A."/>
            <person name="Round J.M."/>
            <person name="Ohora S."/>
            <person name="Walle B.V."/>
            <person name="Veldhoen N."/>
            <person name="Helbing C.C."/>
            <person name="Birol I."/>
        </authorList>
    </citation>
    <scope>NUCLEOTIDE SEQUENCE [LARGE SCALE GENOMIC DNA]</scope>
</reference>
<evidence type="ECO:0000256" key="1">
    <source>
        <dbReference type="SAM" id="MobiDB-lite"/>
    </source>
</evidence>
<evidence type="ECO:0000256" key="2">
    <source>
        <dbReference type="SAM" id="SignalP"/>
    </source>
</evidence>
<evidence type="ECO:0000313" key="3">
    <source>
        <dbReference type="EMBL" id="PIO36479.1"/>
    </source>
</evidence>